<accession>A0A285EWL3</accession>
<dbReference type="EMBL" id="SMMS01000001">
    <property type="protein sequence ID" value="TCL10927.1"/>
    <property type="molecule type" value="Genomic_DNA"/>
</dbReference>
<dbReference type="NCBIfam" id="TIGR01895">
    <property type="entry name" value="cas_Cas5t"/>
    <property type="match status" value="1"/>
</dbReference>
<evidence type="ECO:0000256" key="1">
    <source>
        <dbReference type="ARBA" id="ARBA00023118"/>
    </source>
</evidence>
<gene>
    <name evidence="3" type="ORF">C7960_0015</name>
    <name evidence="2" type="ORF">SAMN06295989_10212</name>
</gene>
<reference evidence="2" key="2">
    <citation type="submission" date="2017-09" db="EMBL/GenBank/DDBJ databases">
        <authorList>
            <person name="Ehlers B."/>
            <person name="Leendertz F.H."/>
        </authorList>
    </citation>
    <scope>NUCLEOTIDE SEQUENCE [LARGE SCALE GENOMIC DNA]</scope>
    <source>
        <strain evidence="2">WG-1MB</strain>
    </source>
</reference>
<organism evidence="2 4">
    <name type="scientific">Methanohalophilus euhalobius</name>
    <dbReference type="NCBI Taxonomy" id="51203"/>
    <lineage>
        <taxon>Archaea</taxon>
        <taxon>Methanobacteriati</taxon>
        <taxon>Methanobacteriota</taxon>
        <taxon>Stenosarchaea group</taxon>
        <taxon>Methanomicrobia</taxon>
        <taxon>Methanosarcinales</taxon>
        <taxon>Methanosarcinaceae</taxon>
        <taxon>Methanohalophilus</taxon>
    </lineage>
</organism>
<name>A0A285EWL3_9EURY</name>
<evidence type="ECO:0000313" key="5">
    <source>
        <dbReference type="Proteomes" id="UP000295404"/>
    </source>
</evidence>
<reference evidence="3 5" key="3">
    <citation type="submission" date="2019-03" db="EMBL/GenBank/DDBJ databases">
        <title>Subsurface microbial communities from deep shales in Ohio and West Virginia, USA.</title>
        <authorList>
            <person name="Wrighton K."/>
        </authorList>
    </citation>
    <scope>NUCLEOTIDE SEQUENCE [LARGE SCALE GENOMIC DNA]</scope>
    <source>
        <strain evidence="3 5">WG1_MB</strain>
    </source>
</reference>
<dbReference type="EMBL" id="OBDR01000002">
    <property type="protein sequence ID" value="SNY03442.1"/>
    <property type="molecule type" value="Genomic_DNA"/>
</dbReference>
<reference evidence="4" key="1">
    <citation type="submission" date="2017-09" db="EMBL/GenBank/DDBJ databases">
        <authorList>
            <person name="Varghese N."/>
            <person name="Submissions S."/>
        </authorList>
    </citation>
    <scope>NUCLEOTIDE SEQUENCE [LARGE SCALE GENOMIC DNA]</scope>
    <source>
        <strain evidence="4">WG-1MB</strain>
    </source>
</reference>
<dbReference type="InterPro" id="IPR021124">
    <property type="entry name" value="CRISPR-assoc_prot_Cas5"/>
</dbReference>
<dbReference type="GO" id="GO:0051607">
    <property type="term" value="P:defense response to virus"/>
    <property type="evidence" value="ECO:0007669"/>
    <property type="project" value="UniProtKB-KW"/>
</dbReference>
<evidence type="ECO:0000313" key="3">
    <source>
        <dbReference type="EMBL" id="TCL10927.1"/>
    </source>
</evidence>
<keyword evidence="4" id="KW-1185">Reference proteome</keyword>
<dbReference type="InterPro" id="IPR013337">
    <property type="entry name" value="CRISPR-assoc_prot_Cas5_Tneap"/>
</dbReference>
<dbReference type="CDD" id="cd09693">
    <property type="entry name" value="Cas5_I"/>
    <property type="match status" value="1"/>
</dbReference>
<sequence length="217" mass="24904">MKALRVELKAMTASFRYPMFAVSYQPTYKVPPLSTIYGLLSAAKGEKVHVWDLAIGYDFSHEGEGVDLERILEYGGEKKTKPVSYQGSNIVQRQFLYNCTLNLYISDLDFKKYFEKPYYTLLLGRQTDLAMVTRIEEINLEKKNNVSVKNTMIPFDGKVPGQIVSLPSDFTDEPQRKPIEVRPYCIVESEQQIDIGYFDSELNKGVCLHEFDNKGKE</sequence>
<dbReference type="NCBIfam" id="TIGR02593">
    <property type="entry name" value="CRISPR_cas5"/>
    <property type="match status" value="1"/>
</dbReference>
<dbReference type="Proteomes" id="UP000295404">
    <property type="component" value="Unassembled WGS sequence"/>
</dbReference>
<protein>
    <submittedName>
        <fullName evidence="3">CRISPR-associated Cas5t family protein</fullName>
    </submittedName>
    <submittedName>
        <fullName evidence="2">CRISPR-associated protein, Cas5t family</fullName>
    </submittedName>
</protein>
<evidence type="ECO:0000313" key="4">
    <source>
        <dbReference type="Proteomes" id="UP000217726"/>
    </source>
</evidence>
<dbReference type="GO" id="GO:0043571">
    <property type="term" value="P:maintenance of CRISPR repeat elements"/>
    <property type="evidence" value="ECO:0007669"/>
    <property type="project" value="InterPro"/>
</dbReference>
<dbReference type="Pfam" id="PF09704">
    <property type="entry name" value="Cas_Cas5d"/>
    <property type="match status" value="1"/>
</dbReference>
<proteinExistence type="predicted"/>
<dbReference type="OrthoDB" id="85344at2157"/>
<dbReference type="RefSeq" id="WP_096711635.1">
    <property type="nucleotide sequence ID" value="NZ_OBDR01000002.1"/>
</dbReference>
<dbReference type="InterPro" id="IPR013422">
    <property type="entry name" value="CRISPR-assoc_prot_Cas5_N"/>
</dbReference>
<dbReference type="AlphaFoldDB" id="A0A285EWL3"/>
<keyword evidence="1" id="KW-0051">Antiviral defense</keyword>
<evidence type="ECO:0000313" key="2">
    <source>
        <dbReference type="EMBL" id="SNY03442.1"/>
    </source>
</evidence>
<dbReference type="Proteomes" id="UP000217726">
    <property type="component" value="Unassembled WGS sequence"/>
</dbReference>